<feature type="domain" description="Fibronectin type-III" evidence="2">
    <location>
        <begin position="531"/>
        <end position="613"/>
    </location>
</feature>
<feature type="chain" id="PRO_5046981092" description="Fibronectin type-III domain-containing protein" evidence="1">
    <location>
        <begin position="22"/>
        <end position="725"/>
    </location>
</feature>
<keyword evidence="1" id="KW-0732">Signal</keyword>
<evidence type="ECO:0000259" key="2">
    <source>
        <dbReference type="SMART" id="SM00060"/>
    </source>
</evidence>
<dbReference type="EMBL" id="JASHIF010000021">
    <property type="protein sequence ID" value="MDI9861607.1"/>
    <property type="molecule type" value="Genomic_DNA"/>
</dbReference>
<comment type="caution">
    <text evidence="3">The sequence shown here is derived from an EMBL/GenBank/DDBJ whole genome shotgun (WGS) entry which is preliminary data.</text>
</comment>
<dbReference type="CDD" id="cd00063">
    <property type="entry name" value="FN3"/>
    <property type="match status" value="2"/>
</dbReference>
<proteinExistence type="predicted"/>
<dbReference type="Proteomes" id="UP001236507">
    <property type="component" value="Unassembled WGS sequence"/>
</dbReference>
<name>A0ABT6YDE9_9BACT</name>
<evidence type="ECO:0000313" key="3">
    <source>
        <dbReference type="EMBL" id="MDI9861607.1"/>
    </source>
</evidence>
<feature type="domain" description="Fibronectin type-III" evidence="2">
    <location>
        <begin position="435"/>
        <end position="515"/>
    </location>
</feature>
<dbReference type="InterPro" id="IPR013783">
    <property type="entry name" value="Ig-like_fold"/>
</dbReference>
<dbReference type="Gene3D" id="2.60.40.10">
    <property type="entry name" value="Immunoglobulins"/>
    <property type="match status" value="3"/>
</dbReference>
<accession>A0ABT6YDE9</accession>
<dbReference type="RefSeq" id="WP_283345981.1">
    <property type="nucleotide sequence ID" value="NZ_JASHIF010000021.1"/>
</dbReference>
<protein>
    <recommendedName>
        <fullName evidence="2">Fibronectin type-III domain-containing protein</fullName>
    </recommendedName>
</protein>
<reference evidence="3 4" key="1">
    <citation type="submission" date="2023-05" db="EMBL/GenBank/DDBJ databases">
        <title>Novel species of genus Flectobacillus isolated from stream in China.</title>
        <authorList>
            <person name="Lu H."/>
        </authorList>
    </citation>
    <scope>NUCLEOTIDE SEQUENCE [LARGE SCALE GENOMIC DNA]</scope>
    <source>
        <strain evidence="3 4">KCTC 42575</strain>
    </source>
</reference>
<dbReference type="InterPro" id="IPR003961">
    <property type="entry name" value="FN3_dom"/>
</dbReference>
<dbReference type="SUPFAM" id="SSF49265">
    <property type="entry name" value="Fibronectin type III"/>
    <property type="match status" value="2"/>
</dbReference>
<evidence type="ECO:0000313" key="4">
    <source>
        <dbReference type="Proteomes" id="UP001236507"/>
    </source>
</evidence>
<evidence type="ECO:0000256" key="1">
    <source>
        <dbReference type="SAM" id="SignalP"/>
    </source>
</evidence>
<feature type="signal peptide" evidence="1">
    <location>
        <begin position="1"/>
        <end position="21"/>
    </location>
</feature>
<gene>
    <name evidence="3" type="ORF">QM524_20470</name>
</gene>
<organism evidence="3 4">
    <name type="scientific">Flectobacillus roseus</name>
    <dbReference type="NCBI Taxonomy" id="502259"/>
    <lineage>
        <taxon>Bacteria</taxon>
        <taxon>Pseudomonadati</taxon>
        <taxon>Bacteroidota</taxon>
        <taxon>Cytophagia</taxon>
        <taxon>Cytophagales</taxon>
        <taxon>Flectobacillaceae</taxon>
        <taxon>Flectobacillus</taxon>
    </lineage>
</organism>
<sequence>MKRHCILFAIIALFVPSVLKAQTSPLSALSSPKGVYVRFNVDYLANKVVGKSKFIVKRKKPTDNAYKTVGTMQMAQKYDEIAETVGRNELKDFERMKKITAPSQTIAFFNSNPTYKSISLFAELKIEFLQAFGFAFLDNSATKNEFYNYAVYEVINKQETLIGEAEVFHNPKNYFLKQLTPQISKISGTDTSIFFQWDIQTPQYVDNSAEQVRLAKLLEDTFKQAPDNGNQRVDETTYQKVKEIYLKNESLLAVHPVDEFSTRFNVYYRKNNNASWILLEKKIANVTPEGKQILFARIAGKHDDLVETMVIPQDEIYNTGDTSKIARGVIAHNGSVELIYSVTASDSTNSIILQWKKLPNKAYYSGIEISKSSPDMPQKVIQVLPISATKYVDTEVYPMGTMFTYFVRPVFIPLQDLQQDIPASATMTCGKFSRPTAPFNLTVTNEGPHARLKWEMANENLIHSYFVYRGTSPNNMRPIRSAVKEREYLDTTGYLTGRVTYYYAIMAINPTQDTSDLSPKVMYTPIKKESFQAPSFVNSEIINGEAHLIWNDVKLNDDFIAGYVVQRKIKGEKAFKNLHSKALNYANFIDSTFEPGIEYLYRVAALSIKNDTSAFTPETVVKIEKPKDVLNAITDITLKNLSKTIRISWPSVEVGDVKGYKIYRKLPTEVNFKVIATLANGNFEYEDNKVTSNTIYVYSVTVLDSKNNESPIEERKSIYREPTKQ</sequence>
<feature type="domain" description="Fibronectin type-III" evidence="2">
    <location>
        <begin position="630"/>
        <end position="710"/>
    </location>
</feature>
<dbReference type="SMART" id="SM00060">
    <property type="entry name" value="FN3"/>
    <property type="match status" value="3"/>
</dbReference>
<dbReference type="InterPro" id="IPR036116">
    <property type="entry name" value="FN3_sf"/>
</dbReference>
<keyword evidence="4" id="KW-1185">Reference proteome</keyword>